<dbReference type="AlphaFoldDB" id="A0A3S7SZN1"/>
<gene>
    <name evidence="1" type="primary">orf122</name>
</gene>
<proteinExistence type="predicted"/>
<reference evidence="1" key="2">
    <citation type="journal article" date="2019" name="Mol. Phylogenet. Evol.">
        <title>Reassessment of the classification of bryopsidales (chlorophyta) based on chloroplast phylogenomic analyses.</title>
        <authorList>
            <person name="Cremen M.C."/>
            <person name="Leliaert F."/>
            <person name="West J."/>
            <person name="Lam D.W."/>
            <person name="Shimada S."/>
            <person name="Lopez-Bautista J.M."/>
            <person name="Verbruggen H."/>
        </authorList>
    </citation>
    <scope>NUCLEOTIDE SEQUENCE</scope>
</reference>
<protein>
    <submittedName>
        <fullName evidence="1">Uncharacterized protein</fullName>
    </submittedName>
</protein>
<keyword evidence="1" id="KW-0150">Chloroplast</keyword>
<sequence length="122" mass="13330">MDGSFLTTNVLLDSRHINLLYSQTVDFSTASGDPSSFMRLSIRQEFPTDVIRGEAALKGYDLIYGNKKHHEIYTCGAKLTNVRAEGAALIGDLGLKLNNNKGNNYISPSKSSAEVLFIAVCE</sequence>
<reference evidence="1" key="1">
    <citation type="submission" date="2018-07" db="EMBL/GenBank/DDBJ databases">
        <authorList>
            <person name="Cremen M.C."/>
            <person name="Leliaert F."/>
            <person name="West J."/>
            <person name="Lam D.W."/>
            <person name="Shimada S."/>
            <person name="Lopez-Bautista J.M."/>
            <person name="Verbruggen H."/>
        </authorList>
    </citation>
    <scope>NUCLEOTIDE SEQUENCE</scope>
</reference>
<keyword evidence="1" id="KW-0934">Plastid</keyword>
<organism evidence="1">
    <name type="scientific">Pseudobryopsis hainanensis</name>
    <dbReference type="NCBI Taxonomy" id="2320808"/>
    <lineage>
        <taxon>Eukaryota</taxon>
        <taxon>Viridiplantae</taxon>
        <taxon>Chlorophyta</taxon>
        <taxon>core chlorophytes</taxon>
        <taxon>Ulvophyceae</taxon>
        <taxon>TCBD clade</taxon>
        <taxon>Bryopsidales</taxon>
        <taxon>Bryopsidineae</taxon>
        <taxon>Pseudobryopsidaceae</taxon>
        <taxon>Pseudobryopsis</taxon>
    </lineage>
</organism>
<dbReference type="EMBL" id="MH591091">
    <property type="protein sequence ID" value="AYC64230.1"/>
    <property type="molecule type" value="Genomic_DNA"/>
</dbReference>
<accession>A0A3S7SZN1</accession>
<evidence type="ECO:0000313" key="1">
    <source>
        <dbReference type="EMBL" id="AYC64230.1"/>
    </source>
</evidence>
<name>A0A3S7SZN1_9CHLO</name>
<geneLocation type="chloroplast" evidence="1"/>